<gene>
    <name evidence="2" type="ORF">E6K81_04230</name>
</gene>
<dbReference type="EMBL" id="VBPB01000063">
    <property type="protein sequence ID" value="TMQ73542.1"/>
    <property type="molecule type" value="Genomic_DNA"/>
</dbReference>
<accession>A0A538UCB8</accession>
<protein>
    <recommendedName>
        <fullName evidence="4">Calcineurin-like phosphoesterase domain-containing protein</fullName>
    </recommendedName>
</protein>
<evidence type="ECO:0000256" key="1">
    <source>
        <dbReference type="SAM" id="SignalP"/>
    </source>
</evidence>
<dbReference type="SUPFAM" id="SSF56300">
    <property type="entry name" value="Metallo-dependent phosphatases"/>
    <property type="match status" value="1"/>
</dbReference>
<organism evidence="2 3">
    <name type="scientific">Eiseniibacteriota bacterium</name>
    <dbReference type="NCBI Taxonomy" id="2212470"/>
    <lineage>
        <taxon>Bacteria</taxon>
        <taxon>Candidatus Eiseniibacteriota</taxon>
    </lineage>
</organism>
<sequence length="340" mass="35920">MPRTLLVAGALLVATLGGAWGATPSAAVEPAGYPPDPTTIPTEAHLKVAFIGDGGSGPGAEAVLRLIRSEGADLVIHSGDFDYGNDPGRWDSLITSILGADFPYFASIGDGDVAAWPGYQRKLEQRLARVKGATSVGDLGVRSACTCRGLFLILSGVGTMGTGHEAFIRDQLAGDHHIWKVCSWHQTQHAMQVGDKPDAVGWGAYEAAIQGGAIIATAHEHSYARTRTLVSAQRQSVDPACPGADTVCVGPGRSFVFQSGLGGRSIRSQKRYLPDTYPYGCNGEWADIYTRAQKAQFGALFIVLHVDGDPNRARGYFKTIEGATVDSFVIVHSAPVTAGR</sequence>
<evidence type="ECO:0008006" key="4">
    <source>
        <dbReference type="Google" id="ProtNLM"/>
    </source>
</evidence>
<keyword evidence="1" id="KW-0732">Signal</keyword>
<evidence type="ECO:0000313" key="2">
    <source>
        <dbReference type="EMBL" id="TMQ73542.1"/>
    </source>
</evidence>
<feature type="signal peptide" evidence="1">
    <location>
        <begin position="1"/>
        <end position="21"/>
    </location>
</feature>
<feature type="chain" id="PRO_5021864845" description="Calcineurin-like phosphoesterase domain-containing protein" evidence="1">
    <location>
        <begin position="22"/>
        <end position="340"/>
    </location>
</feature>
<reference evidence="2 3" key="1">
    <citation type="journal article" date="2019" name="Nat. Microbiol.">
        <title>Mediterranean grassland soil C-N compound turnover is dependent on rainfall and depth, and is mediated by genomically divergent microorganisms.</title>
        <authorList>
            <person name="Diamond S."/>
            <person name="Andeer P.F."/>
            <person name="Li Z."/>
            <person name="Crits-Christoph A."/>
            <person name="Burstein D."/>
            <person name="Anantharaman K."/>
            <person name="Lane K.R."/>
            <person name="Thomas B.C."/>
            <person name="Pan C."/>
            <person name="Northen T.R."/>
            <person name="Banfield J.F."/>
        </authorList>
    </citation>
    <scope>NUCLEOTIDE SEQUENCE [LARGE SCALE GENOMIC DNA]</scope>
    <source>
        <strain evidence="2">WS_11</strain>
    </source>
</reference>
<dbReference type="Proteomes" id="UP000319771">
    <property type="component" value="Unassembled WGS sequence"/>
</dbReference>
<name>A0A538UCB8_UNCEI</name>
<proteinExistence type="predicted"/>
<evidence type="ECO:0000313" key="3">
    <source>
        <dbReference type="Proteomes" id="UP000319771"/>
    </source>
</evidence>
<comment type="caution">
    <text evidence="2">The sequence shown here is derived from an EMBL/GenBank/DDBJ whole genome shotgun (WGS) entry which is preliminary data.</text>
</comment>
<dbReference type="InterPro" id="IPR029052">
    <property type="entry name" value="Metallo-depent_PP-like"/>
</dbReference>
<dbReference type="AlphaFoldDB" id="A0A538UCB8"/>